<name>A0A1M5K8B2_9GAMM</name>
<protein>
    <submittedName>
        <fullName evidence="1">Uncharacterized protein</fullName>
    </submittedName>
</protein>
<dbReference type="Proteomes" id="UP000199758">
    <property type="component" value="Unassembled WGS sequence"/>
</dbReference>
<reference evidence="1 2" key="1">
    <citation type="submission" date="2016-11" db="EMBL/GenBank/DDBJ databases">
        <authorList>
            <person name="Jaros S."/>
            <person name="Januszkiewicz K."/>
            <person name="Wedrychowicz H."/>
        </authorList>
    </citation>
    <scope>NUCLEOTIDE SEQUENCE [LARGE SCALE GENOMIC DNA]</scope>
    <source>
        <strain evidence="1 2">CGMCC 1.7049</strain>
    </source>
</reference>
<proteinExistence type="predicted"/>
<dbReference type="STRING" id="490188.SAMN04488068_0416"/>
<evidence type="ECO:0000313" key="2">
    <source>
        <dbReference type="Proteomes" id="UP000199758"/>
    </source>
</evidence>
<dbReference type="AlphaFoldDB" id="A0A1M5K8B2"/>
<gene>
    <name evidence="1" type="ORF">SAMN04488068_0416</name>
</gene>
<keyword evidence="2" id="KW-1185">Reference proteome</keyword>
<organism evidence="1 2">
    <name type="scientific">Hydrocarboniphaga daqingensis</name>
    <dbReference type="NCBI Taxonomy" id="490188"/>
    <lineage>
        <taxon>Bacteria</taxon>
        <taxon>Pseudomonadati</taxon>
        <taxon>Pseudomonadota</taxon>
        <taxon>Gammaproteobacteria</taxon>
        <taxon>Nevskiales</taxon>
        <taxon>Nevskiaceae</taxon>
        <taxon>Hydrocarboniphaga</taxon>
    </lineage>
</organism>
<sequence length="274" mass="28557">MLRAIAEARGESMTLRRSRSLEAACISLCGAVLASITTLAGADPLAATRLDTARFGYAASAFVAPVGYGGRTGSLALGMITERERGDASIAVAASVGDPDRWLALDTAVVISSLSDRSLGQAGFGEEGSLAFKLHRNVGESTAVAIGSSAVPRWGGSVYRASNPAGHYVALSHAVPLGNQLLMLSGGAGQNVTNKNGNSDDLFGVDLFAALAWYPHHGLSLIGEYDGYCVNAALSVAPLFRWWPLTLTAGYVDLLSDHNRTPRLTLLASVAYAF</sequence>
<accession>A0A1M5K8B2</accession>
<evidence type="ECO:0000313" key="1">
    <source>
        <dbReference type="EMBL" id="SHG49082.1"/>
    </source>
</evidence>
<dbReference type="EMBL" id="FQWZ01000001">
    <property type="protein sequence ID" value="SHG49082.1"/>
    <property type="molecule type" value="Genomic_DNA"/>
</dbReference>